<evidence type="ECO:0000256" key="3">
    <source>
        <dbReference type="SAM" id="Coils"/>
    </source>
</evidence>
<dbReference type="Gene3D" id="2.40.30.10">
    <property type="entry name" value="Translation factors"/>
    <property type="match status" value="1"/>
</dbReference>
<evidence type="ECO:0000256" key="2">
    <source>
        <dbReference type="ARBA" id="ARBA00023134"/>
    </source>
</evidence>
<dbReference type="InterPro" id="IPR050100">
    <property type="entry name" value="TRAFAC_GTPase_members"/>
</dbReference>
<dbReference type="PANTHER" id="PTHR23115">
    <property type="entry name" value="TRANSLATION FACTOR"/>
    <property type="match status" value="1"/>
</dbReference>
<comment type="caution">
    <text evidence="4">The sequence shown here is derived from an EMBL/GenBank/DDBJ whole genome shotgun (WGS) entry which is preliminary data.</text>
</comment>
<dbReference type="SUPFAM" id="SSF50447">
    <property type="entry name" value="Translation proteins"/>
    <property type="match status" value="1"/>
</dbReference>
<evidence type="ECO:0000256" key="1">
    <source>
        <dbReference type="ARBA" id="ARBA00022741"/>
    </source>
</evidence>
<protein>
    <submittedName>
        <fullName evidence="4">Uncharacterized protein</fullName>
    </submittedName>
</protein>
<evidence type="ECO:0000313" key="4">
    <source>
        <dbReference type="EMBL" id="CAF1505036.1"/>
    </source>
</evidence>
<sequence length="448" mass="52817">MNSSNNTKPNKNNEQITKENIQTTEIIEDEVVRHYQIHEINKLIENLIKVCEDTPGLPLNYLNHIKKFYEMINSNINKKYQANDINKALMKIRNFINSINCNENKVEQIQHIVLYFGIAIYAALEQIIQIAIQHDHIKNQQAQIRDIMSDIKNENDKFLHRIKDLDATTKDLLNEINNLQKNSSDRVLNEVYGDLLMPLIERIKDEFNQNNKEKRRRLQEWYDVKKYYTLSTLERIKSGEEMNDEPIILINKILSAFCNEAELSKNELLELLLHKIAINYESHGFIENYIYDVIHDHCKEHDFIRYIENENHVTIIITDEEKDVLMKLVRINIALRRDQMLAESTIHECFDDSQILDHNINGPLRIVVIDRYKEKDTIIMGKVISGYCHVGDQCLIMPNRTSVEVTNIYYEDIETNSCVYGQNVRLKLRDFEDEVSFFLQLTLSVPPY</sequence>
<organism evidence="4 5">
    <name type="scientific">Rotaria sordida</name>
    <dbReference type="NCBI Taxonomy" id="392033"/>
    <lineage>
        <taxon>Eukaryota</taxon>
        <taxon>Metazoa</taxon>
        <taxon>Spiralia</taxon>
        <taxon>Gnathifera</taxon>
        <taxon>Rotifera</taxon>
        <taxon>Eurotatoria</taxon>
        <taxon>Bdelloidea</taxon>
        <taxon>Philodinida</taxon>
        <taxon>Philodinidae</taxon>
        <taxon>Rotaria</taxon>
    </lineage>
</organism>
<feature type="coiled-coil region" evidence="3">
    <location>
        <begin position="137"/>
        <end position="182"/>
    </location>
</feature>
<gene>
    <name evidence="4" type="ORF">ZHD862_LOCUS37633</name>
</gene>
<keyword evidence="3" id="KW-0175">Coiled coil</keyword>
<dbReference type="Proteomes" id="UP000663864">
    <property type="component" value="Unassembled WGS sequence"/>
</dbReference>
<evidence type="ECO:0000313" key="5">
    <source>
        <dbReference type="Proteomes" id="UP000663864"/>
    </source>
</evidence>
<name>A0A815TGT2_9BILA</name>
<dbReference type="AlphaFoldDB" id="A0A815TGT2"/>
<reference evidence="4" key="1">
    <citation type="submission" date="2021-02" db="EMBL/GenBank/DDBJ databases">
        <authorList>
            <person name="Nowell W R."/>
        </authorList>
    </citation>
    <scope>NUCLEOTIDE SEQUENCE</scope>
</reference>
<accession>A0A815TGT2</accession>
<dbReference type="InterPro" id="IPR009000">
    <property type="entry name" value="Transl_B-barrel_sf"/>
</dbReference>
<dbReference type="EMBL" id="CAJNOT010007348">
    <property type="protein sequence ID" value="CAF1505036.1"/>
    <property type="molecule type" value="Genomic_DNA"/>
</dbReference>
<keyword evidence="2" id="KW-0342">GTP-binding</keyword>
<proteinExistence type="predicted"/>
<dbReference type="GO" id="GO:0005525">
    <property type="term" value="F:GTP binding"/>
    <property type="evidence" value="ECO:0007669"/>
    <property type="project" value="UniProtKB-KW"/>
</dbReference>
<keyword evidence="1" id="KW-0547">Nucleotide-binding</keyword>